<name>D2QDS2_SPILD</name>
<reference evidence="5" key="1">
    <citation type="submission" date="2009-09" db="EMBL/GenBank/DDBJ databases">
        <title>The complete chromosome of Spirosoma linguale DSM 74.</title>
        <authorList>
            <consortium name="US DOE Joint Genome Institute (JGI-PGF)"/>
            <person name="Lucas S."/>
            <person name="Copeland A."/>
            <person name="Lapidus A."/>
            <person name="Glavina del Rio T."/>
            <person name="Dalin E."/>
            <person name="Tice H."/>
            <person name="Bruce D."/>
            <person name="Goodwin L."/>
            <person name="Pitluck S."/>
            <person name="Kyrpides N."/>
            <person name="Mavromatis K."/>
            <person name="Mikhailova N."/>
            <person name="Ovchinnikova G."/>
            <person name="Saunders E."/>
            <person name="Brettin T."/>
            <person name="Detter J.C."/>
            <person name="Han C."/>
            <person name="Larimer F."/>
            <person name="Land M."/>
            <person name="Hauser L."/>
            <person name="Markowitz V."/>
            <person name="Cheng J.-F."/>
            <person name="Hugenholtz P."/>
            <person name="Woyke T."/>
            <person name="Wu D."/>
            <person name="Tindal B."/>
            <person name="Schutze A."/>
            <person name="Schneider S."/>
            <person name="Goker M."/>
            <person name="Klenk H.-P."/>
            <person name="Eisen J.A."/>
        </authorList>
    </citation>
    <scope>NUCLEOTIDE SEQUENCE [LARGE SCALE GENOMIC DNA]</scope>
    <source>
        <strain evidence="5">ATCC 33905 / DSM 74 / LMG 10896 / Claus 1</strain>
    </source>
</reference>
<keyword evidence="1" id="KW-0732">Signal</keyword>
<dbReference type="InterPro" id="IPR012338">
    <property type="entry name" value="Beta-lactam/transpept-like"/>
</dbReference>
<gene>
    <name evidence="3" type="ordered locus">Slin_2177</name>
    <name evidence="4" type="ordered locus">Slin_3688</name>
</gene>
<evidence type="ECO:0000313" key="5">
    <source>
        <dbReference type="Proteomes" id="UP000002028"/>
    </source>
</evidence>
<evidence type="ECO:0000259" key="2">
    <source>
        <dbReference type="Pfam" id="PF00144"/>
    </source>
</evidence>
<accession>D2QDS2</accession>
<dbReference type="EMBL" id="CP001769">
    <property type="protein sequence ID" value="ADB39693.1"/>
    <property type="molecule type" value="Genomic_DNA"/>
</dbReference>
<dbReference type="InterPro" id="IPR050491">
    <property type="entry name" value="AmpC-like"/>
</dbReference>
<dbReference type="Proteomes" id="UP000002028">
    <property type="component" value="Chromosome"/>
</dbReference>
<organism evidence="3 5">
    <name type="scientific">Spirosoma linguale (strain ATCC 33905 / DSM 74 / LMG 10896 / Claus 1)</name>
    <dbReference type="NCBI Taxonomy" id="504472"/>
    <lineage>
        <taxon>Bacteria</taxon>
        <taxon>Pseudomonadati</taxon>
        <taxon>Bacteroidota</taxon>
        <taxon>Cytophagia</taxon>
        <taxon>Cytophagales</taxon>
        <taxon>Cytophagaceae</taxon>
        <taxon>Spirosoma</taxon>
    </lineage>
</organism>
<dbReference type="EMBL" id="CP001769">
    <property type="protein sequence ID" value="ADB38202.1"/>
    <property type="molecule type" value="Genomic_DNA"/>
</dbReference>
<dbReference type="KEGG" id="sli:Slin_3688"/>
<evidence type="ECO:0000313" key="3">
    <source>
        <dbReference type="EMBL" id="ADB38202.1"/>
    </source>
</evidence>
<dbReference type="AlphaFoldDB" id="D2QDS2"/>
<protein>
    <submittedName>
        <fullName evidence="3">Beta-lactamase</fullName>
    </submittedName>
</protein>
<dbReference type="SUPFAM" id="SSF56601">
    <property type="entry name" value="beta-lactamase/transpeptidase-like"/>
    <property type="match status" value="1"/>
</dbReference>
<feature type="chain" id="PRO_5007650766" evidence="1">
    <location>
        <begin position="19"/>
        <end position="543"/>
    </location>
</feature>
<reference evidence="3 5" key="2">
    <citation type="journal article" date="2010" name="Stand. Genomic Sci.">
        <title>Complete genome sequence of Spirosoma linguale type strain (1).</title>
        <authorList>
            <person name="Lail K."/>
            <person name="Sikorski J."/>
            <person name="Saunders E."/>
            <person name="Lapidus A."/>
            <person name="Glavina Del Rio T."/>
            <person name="Copeland A."/>
            <person name="Tice H."/>
            <person name="Cheng J.-F."/>
            <person name="Lucas S."/>
            <person name="Nolan M."/>
            <person name="Bruce D."/>
            <person name="Goodwin L."/>
            <person name="Pitluck S."/>
            <person name="Ivanova N."/>
            <person name="Mavromatis K."/>
            <person name="Ovchinnikova G."/>
            <person name="Pati A."/>
            <person name="Chen A."/>
            <person name="Palaniappan K."/>
            <person name="Land M."/>
            <person name="Hauser L."/>
            <person name="Chang Y.-J."/>
            <person name="Jeffries C.D."/>
            <person name="Chain P."/>
            <person name="Brettin T."/>
            <person name="Detter J.C."/>
            <person name="Schuetze A."/>
            <person name="Rohde M."/>
            <person name="Tindall B.J."/>
            <person name="Goeker M."/>
            <person name="Bristow J."/>
            <person name="Eisen J.A."/>
            <person name="Markowitz V."/>
            <person name="Hugenholtz P."/>
            <person name="Kyrpides N.C."/>
            <person name="Klenk H.-P."/>
            <person name="Chen F."/>
        </authorList>
    </citation>
    <scope>NUCLEOTIDE SEQUENCE [LARGE SCALE GENOMIC DNA]</scope>
    <source>
        <strain evidence="5">ATCC 33905 / DSM 74 / LMG 10896 / Claus 1</strain>
        <strain evidence="3">DSM 74</strain>
    </source>
</reference>
<evidence type="ECO:0000256" key="1">
    <source>
        <dbReference type="SAM" id="SignalP"/>
    </source>
</evidence>
<dbReference type="eggNOG" id="COG1680">
    <property type="taxonomic scope" value="Bacteria"/>
</dbReference>
<dbReference type="KEGG" id="sli:Slin_2177"/>
<sequence length="543" mass="60993">MRIASFLSLLLVFEVAHAQTLPSIPLKMDSLFKGYNQSAGPGCAVAIIQNGQVIFSKGYGMGNLEYTIPVTSKTVFDVASLAKQFTGFAISTLVQEGKITLSDDIRKYLPELPRFAQTITIGHLVHHTSGIRDWPEALMAAGWRYSELCSFQDIMHMVKNQRELDFVPGTEESYSNSGYNILAALVEKVSGQTFPAWTSEHIFKPLQMTSTLFLDDNGRVIPNLAYSYYSNQDIFLKSTDVLTAYGSSSLYTSLEDMAKWVIHFQQALETKDPVFIRMLDTGKLNNGEKVSYGFGLETGTYNGYSTIVHTGAWAGYRTIIRNFPDEKLSVIILSNGDDNSINNQYMAKVVSLFLTDKTKPSTPVPTITSVKVNPERLKKYVGLYKWRPGEVHISLEKDTIRFQFIGEDSYPTIALNDSTFMLTVAGLPIVFHQSKGGAVNSFTFKDRLGKKFTPHSASADELKTYVGTYFSQELQAEYTVGIQANKLVVRHFRRGDFPMSSNMKDEFTGDLGVVRFIRNNRQQVRGFNLSGERVRNIYFDKKH</sequence>
<dbReference type="InterPro" id="IPR001466">
    <property type="entry name" value="Beta-lactam-related"/>
</dbReference>
<proteinExistence type="predicted"/>
<feature type="domain" description="Beta-lactamase-related" evidence="2">
    <location>
        <begin position="29"/>
        <end position="339"/>
    </location>
</feature>
<dbReference type="HOGENOM" id="CLU_020027_0_4_10"/>
<dbReference type="PANTHER" id="PTHR46825">
    <property type="entry name" value="D-ALANYL-D-ALANINE-CARBOXYPEPTIDASE/ENDOPEPTIDASE AMPH"/>
    <property type="match status" value="1"/>
</dbReference>
<dbReference type="PANTHER" id="PTHR46825:SF9">
    <property type="entry name" value="BETA-LACTAMASE-RELATED DOMAIN-CONTAINING PROTEIN"/>
    <property type="match status" value="1"/>
</dbReference>
<keyword evidence="5" id="KW-1185">Reference proteome</keyword>
<evidence type="ECO:0000313" key="4">
    <source>
        <dbReference type="EMBL" id="ADB39693.1"/>
    </source>
</evidence>
<feature type="signal peptide" evidence="1">
    <location>
        <begin position="1"/>
        <end position="18"/>
    </location>
</feature>
<dbReference type="Pfam" id="PF00144">
    <property type="entry name" value="Beta-lactamase"/>
    <property type="match status" value="1"/>
</dbReference>
<dbReference type="Gene3D" id="3.40.710.10">
    <property type="entry name" value="DD-peptidase/beta-lactamase superfamily"/>
    <property type="match status" value="1"/>
</dbReference>